<evidence type="ECO:0000259" key="4">
    <source>
        <dbReference type="Pfam" id="PF01464"/>
    </source>
</evidence>
<dbReference type="InterPro" id="IPR023346">
    <property type="entry name" value="Lysozyme-like_dom_sf"/>
</dbReference>
<dbReference type="STRING" id="391625.PPSIR1_35972"/>
<organism evidence="5 6">
    <name type="scientific">Plesiocystis pacifica SIR-1</name>
    <dbReference type="NCBI Taxonomy" id="391625"/>
    <lineage>
        <taxon>Bacteria</taxon>
        <taxon>Pseudomonadati</taxon>
        <taxon>Myxococcota</taxon>
        <taxon>Polyangia</taxon>
        <taxon>Nannocystales</taxon>
        <taxon>Nannocystaceae</taxon>
        <taxon>Plesiocystis</taxon>
    </lineage>
</organism>
<dbReference type="PANTHER" id="PTHR37423">
    <property type="entry name" value="SOLUBLE LYTIC MUREIN TRANSGLYCOSYLASE-RELATED"/>
    <property type="match status" value="1"/>
</dbReference>
<evidence type="ECO:0000313" key="6">
    <source>
        <dbReference type="Proteomes" id="UP000005801"/>
    </source>
</evidence>
<dbReference type="Gene3D" id="1.10.530.10">
    <property type="match status" value="1"/>
</dbReference>
<feature type="repeat" description="TPR" evidence="2">
    <location>
        <begin position="397"/>
        <end position="430"/>
    </location>
</feature>
<dbReference type="SUPFAM" id="SSF48452">
    <property type="entry name" value="TPR-like"/>
    <property type="match status" value="1"/>
</dbReference>
<dbReference type="SUPFAM" id="SSF53955">
    <property type="entry name" value="Lysozyme-like"/>
    <property type="match status" value="1"/>
</dbReference>
<dbReference type="GO" id="GO:0016020">
    <property type="term" value="C:membrane"/>
    <property type="evidence" value="ECO:0007669"/>
    <property type="project" value="InterPro"/>
</dbReference>
<dbReference type="GO" id="GO:0008933">
    <property type="term" value="F:peptidoglycan lytic transglycosylase activity"/>
    <property type="evidence" value="ECO:0007669"/>
    <property type="project" value="InterPro"/>
</dbReference>
<dbReference type="GO" id="GO:0000270">
    <property type="term" value="P:peptidoglycan metabolic process"/>
    <property type="evidence" value="ECO:0007669"/>
    <property type="project" value="InterPro"/>
</dbReference>
<dbReference type="PROSITE" id="PS50005">
    <property type="entry name" value="TPR"/>
    <property type="match status" value="1"/>
</dbReference>
<keyword evidence="2" id="KW-0802">TPR repeat</keyword>
<keyword evidence="6" id="KW-1185">Reference proteome</keyword>
<comment type="similarity">
    <text evidence="1">Belongs to the transglycosylase Slt family.</text>
</comment>
<evidence type="ECO:0000256" key="1">
    <source>
        <dbReference type="ARBA" id="ARBA00007734"/>
    </source>
</evidence>
<dbReference type="Pfam" id="PF01464">
    <property type="entry name" value="SLT"/>
    <property type="match status" value="1"/>
</dbReference>
<dbReference type="InterPro" id="IPR008258">
    <property type="entry name" value="Transglycosylase_SLT_dom_1"/>
</dbReference>
<dbReference type="eggNOG" id="COG0741">
    <property type="taxonomic scope" value="Bacteria"/>
</dbReference>
<dbReference type="InterPro" id="IPR000189">
    <property type="entry name" value="Transglyc_AS"/>
</dbReference>
<proteinExistence type="inferred from homology"/>
<dbReference type="Gene3D" id="1.25.40.10">
    <property type="entry name" value="Tetratricopeptide repeat domain"/>
    <property type="match status" value="2"/>
</dbReference>
<dbReference type="CDD" id="cd13401">
    <property type="entry name" value="Slt70-like"/>
    <property type="match status" value="1"/>
</dbReference>
<dbReference type="AlphaFoldDB" id="A6G1X3"/>
<dbReference type="InterPro" id="IPR019734">
    <property type="entry name" value="TPR_rpt"/>
</dbReference>
<dbReference type="SMART" id="SM00028">
    <property type="entry name" value="TPR"/>
    <property type="match status" value="4"/>
</dbReference>
<reference evidence="5 6" key="1">
    <citation type="submission" date="2007-06" db="EMBL/GenBank/DDBJ databases">
        <authorList>
            <person name="Shimkets L."/>
            <person name="Ferriera S."/>
            <person name="Johnson J."/>
            <person name="Kravitz S."/>
            <person name="Beeson K."/>
            <person name="Sutton G."/>
            <person name="Rogers Y.-H."/>
            <person name="Friedman R."/>
            <person name="Frazier M."/>
            <person name="Venter J.C."/>
        </authorList>
    </citation>
    <scope>NUCLEOTIDE SEQUENCE [LARGE SCALE GENOMIC DNA]</scope>
    <source>
        <strain evidence="5 6">SIR-1</strain>
    </source>
</reference>
<accession>A6G1X3</accession>
<comment type="caution">
    <text evidence="5">The sequence shown here is derived from an EMBL/GenBank/DDBJ whole genome shotgun (WGS) entry which is preliminary data.</text>
</comment>
<feature type="region of interest" description="Disordered" evidence="3">
    <location>
        <begin position="21"/>
        <end position="54"/>
    </location>
</feature>
<dbReference type="PROSITE" id="PS00922">
    <property type="entry name" value="TRANSGLYCOSYLASE"/>
    <property type="match status" value="1"/>
</dbReference>
<gene>
    <name evidence="5" type="ORF">PPSIR1_35972</name>
</gene>
<dbReference type="eggNOG" id="COG0457">
    <property type="taxonomic scope" value="Bacteria"/>
</dbReference>
<protein>
    <submittedName>
        <fullName evidence="5">Lytic transglycosylase</fullName>
    </submittedName>
</protein>
<name>A6G1X3_9BACT</name>
<sequence length="796" mass="86634">MLALGLASSLVVGAAGCHAESPPALSMAESSSVGTVETRPIEDEEPSDEAPAAEGERALWFADGPGRDAILARERRDHEGAIAHLDVLLADPELAADDRAAAELLHAYEDLRRDDWTLAAERLAKARTSPALAPIEAHLRVVEAQARLDAQDSEGALELVRDLDPRSKAGQEAGVPARALMVKADALSRTMARDEAIAAYRAYLELAEGRRVHEARRKLAVLLLGGEAEDQRAAAELFERLSVDVPLSSYAEEARSELAKLERTKVVERSKAESKSLDRQRKLAEIDAHLSKRSYAETITAADRFIKQARGLGASEGDRCRALYAKGSAIFKQRKRPAAQPVFDQASKHCKKAGDEVREVKSRYQAARGRYSAGKYSDAGTRFEALAKDHPDHSYADDAWIKAGESWESAGKAEEARKAYESSLAKHPDGDMADEALRRLLVQAFAEGREADVVRLADEAIAGGRIHGDALAKLHYFRGKALERTGEGAEAEAAYLRAIDTRPLSYPSLQALSRLRERGEEAEAKGLARLTEASAQPLPELALPSSPAAERVRVWARLGLGEEAKAELSQAGIKGWPAVAALAQAGLYNEAQKLLASQGSSWRRNAATGDYRALWELAHPVPFRALVGPGEEARGVPELLTYAVMQTESRFNPGATSWAGARGLIQLMPGTAETVARRIGVQVQPSELYDPATNLELGQHYLAGLVGRWEAREGSEAQVALAIPSYNAGPGRTDQWLKERGSWDLDLFVEAIPFDETRHYTQSVLGRWAAYRWIYGAGEAGERMPYLPLTIPPRSK</sequence>
<dbReference type="EMBL" id="ABCS01000013">
    <property type="protein sequence ID" value="EDM80163.1"/>
    <property type="molecule type" value="Genomic_DNA"/>
</dbReference>
<evidence type="ECO:0000313" key="5">
    <source>
        <dbReference type="EMBL" id="EDM80163.1"/>
    </source>
</evidence>
<dbReference type="Proteomes" id="UP000005801">
    <property type="component" value="Unassembled WGS sequence"/>
</dbReference>
<dbReference type="PANTHER" id="PTHR37423:SF5">
    <property type="entry name" value="SOLUBLE LYTIC MUREIN TRANSGLYCOSYLASE"/>
    <property type="match status" value="1"/>
</dbReference>
<feature type="domain" description="Transglycosylase SLT" evidence="4">
    <location>
        <begin position="631"/>
        <end position="742"/>
    </location>
</feature>
<evidence type="ECO:0000256" key="2">
    <source>
        <dbReference type="PROSITE-ProRule" id="PRU00339"/>
    </source>
</evidence>
<evidence type="ECO:0000256" key="3">
    <source>
        <dbReference type="SAM" id="MobiDB-lite"/>
    </source>
</evidence>
<dbReference type="InterPro" id="IPR011990">
    <property type="entry name" value="TPR-like_helical_dom_sf"/>
</dbReference>